<proteinExistence type="predicted"/>
<sequence>MDRSWMYDRVNPNRFGLKDTFFSGVGMFVNKAMEQPQFLNHGEIRCPCVKCKCIDLKTPNEVKCHLYQFGFLPNYYIWTEHGEEDRDVHRGGHFSGGEEAGDEDVQLYLLFSSLQKAGCGTQGKPPISKKHSQVIPPGSLAIANNRMRQQKCTFRSPKSTHCNPERALYGPESTTD</sequence>
<comment type="caution">
    <text evidence="1">The sequence shown here is derived from an EMBL/GenBank/DDBJ whole genome shotgun (WGS) entry which is preliminary data.</text>
</comment>
<keyword evidence="2" id="KW-1185">Reference proteome</keyword>
<protein>
    <submittedName>
        <fullName evidence="1">Uncharacterized protein</fullName>
    </submittedName>
</protein>
<name>A0ACB0K6C7_TRIPR</name>
<dbReference type="Proteomes" id="UP001177021">
    <property type="component" value="Unassembled WGS sequence"/>
</dbReference>
<accession>A0ACB0K6C7</accession>
<evidence type="ECO:0000313" key="2">
    <source>
        <dbReference type="Proteomes" id="UP001177021"/>
    </source>
</evidence>
<organism evidence="1 2">
    <name type="scientific">Trifolium pratense</name>
    <name type="common">Red clover</name>
    <dbReference type="NCBI Taxonomy" id="57577"/>
    <lineage>
        <taxon>Eukaryota</taxon>
        <taxon>Viridiplantae</taxon>
        <taxon>Streptophyta</taxon>
        <taxon>Embryophyta</taxon>
        <taxon>Tracheophyta</taxon>
        <taxon>Spermatophyta</taxon>
        <taxon>Magnoliopsida</taxon>
        <taxon>eudicotyledons</taxon>
        <taxon>Gunneridae</taxon>
        <taxon>Pentapetalae</taxon>
        <taxon>rosids</taxon>
        <taxon>fabids</taxon>
        <taxon>Fabales</taxon>
        <taxon>Fabaceae</taxon>
        <taxon>Papilionoideae</taxon>
        <taxon>50 kb inversion clade</taxon>
        <taxon>NPAAA clade</taxon>
        <taxon>Hologalegina</taxon>
        <taxon>IRL clade</taxon>
        <taxon>Trifolieae</taxon>
        <taxon>Trifolium</taxon>
    </lineage>
</organism>
<gene>
    <name evidence="1" type="ORF">MILVUS5_LOCUS19950</name>
</gene>
<reference evidence="1" key="1">
    <citation type="submission" date="2023-10" db="EMBL/GenBank/DDBJ databases">
        <authorList>
            <person name="Rodriguez Cubillos JULIANA M."/>
            <person name="De Vega J."/>
        </authorList>
    </citation>
    <scope>NUCLEOTIDE SEQUENCE</scope>
</reference>
<evidence type="ECO:0000313" key="1">
    <source>
        <dbReference type="EMBL" id="CAJ2652475.1"/>
    </source>
</evidence>
<dbReference type="EMBL" id="CASHSV030000206">
    <property type="protein sequence ID" value="CAJ2652475.1"/>
    <property type="molecule type" value="Genomic_DNA"/>
</dbReference>